<sequence>MSKQDKAAEIIRDAVDAKIGESGANLKGTPEEVAERLIKEEGGQELKERELDLKGAEIKPGVAGSGIKRGEPAAVAQSAVDRASQQKEGATVMPEAAEKAKEMLVEEIRDAKYK</sequence>
<evidence type="ECO:0000313" key="3">
    <source>
        <dbReference type="Proteomes" id="UP001497392"/>
    </source>
</evidence>
<feature type="region of interest" description="Disordered" evidence="1">
    <location>
        <begin position="61"/>
        <end position="95"/>
    </location>
</feature>
<keyword evidence="3" id="KW-1185">Reference proteome</keyword>
<accession>A0ABP1FTG8</accession>
<comment type="caution">
    <text evidence="2">The sequence shown here is derived from an EMBL/GenBank/DDBJ whole genome shotgun (WGS) entry which is preliminary data.</text>
</comment>
<dbReference type="Proteomes" id="UP001497392">
    <property type="component" value="Unassembled WGS sequence"/>
</dbReference>
<proteinExistence type="predicted"/>
<evidence type="ECO:0000313" key="2">
    <source>
        <dbReference type="EMBL" id="CAL5223190.1"/>
    </source>
</evidence>
<evidence type="ECO:0000256" key="1">
    <source>
        <dbReference type="SAM" id="MobiDB-lite"/>
    </source>
</evidence>
<organism evidence="2 3">
    <name type="scientific">Coccomyxa viridis</name>
    <dbReference type="NCBI Taxonomy" id="1274662"/>
    <lineage>
        <taxon>Eukaryota</taxon>
        <taxon>Viridiplantae</taxon>
        <taxon>Chlorophyta</taxon>
        <taxon>core chlorophytes</taxon>
        <taxon>Trebouxiophyceae</taxon>
        <taxon>Trebouxiophyceae incertae sedis</taxon>
        <taxon>Coccomyxaceae</taxon>
        <taxon>Coccomyxa</taxon>
    </lineage>
</organism>
<name>A0ABP1FTG8_9CHLO</name>
<reference evidence="2 3" key="1">
    <citation type="submission" date="2024-06" db="EMBL/GenBank/DDBJ databases">
        <authorList>
            <person name="Kraege A."/>
            <person name="Thomma B."/>
        </authorList>
    </citation>
    <scope>NUCLEOTIDE SEQUENCE [LARGE SCALE GENOMIC DNA]</scope>
</reference>
<gene>
    <name evidence="2" type="primary">g5665</name>
    <name evidence="2" type="ORF">VP750_LOCUS4849</name>
</gene>
<dbReference type="EMBL" id="CAXHTA020000008">
    <property type="protein sequence ID" value="CAL5223190.1"/>
    <property type="molecule type" value="Genomic_DNA"/>
</dbReference>
<protein>
    <submittedName>
        <fullName evidence="2">G5665 protein</fullName>
    </submittedName>
</protein>